<dbReference type="EMBL" id="OOIL02006707">
    <property type="protein sequence ID" value="VFR00687.1"/>
    <property type="molecule type" value="Genomic_DNA"/>
</dbReference>
<sequence length="172" mass="19058">MNAVSRTQPDFVEDISGESDSDTTSDEASMYYQPISADGDEDDQTSDQHSYVRTENGDQSGTNFNRLPNGYARCLENGVSSLDLSDEDGEEEEERIRAASESALRRALREDESRRSASLTPENAVRIREAMRGISFGGAPPGWAAQVPESQWIQRLQRIRQASSITTSPIHD</sequence>
<feature type="compositionally biased region" description="Acidic residues" evidence="1">
    <location>
        <begin position="11"/>
        <end position="25"/>
    </location>
</feature>
<protein>
    <submittedName>
        <fullName evidence="2">Uncharacterized protein</fullName>
    </submittedName>
</protein>
<accession>A0A484NJY8</accession>
<evidence type="ECO:0000313" key="2">
    <source>
        <dbReference type="EMBL" id="VFR00687.1"/>
    </source>
</evidence>
<dbReference type="OrthoDB" id="1933769at2759"/>
<name>A0A484NJY8_9ASTE</name>
<organism evidence="2 3">
    <name type="scientific">Cuscuta campestris</name>
    <dbReference type="NCBI Taxonomy" id="132261"/>
    <lineage>
        <taxon>Eukaryota</taxon>
        <taxon>Viridiplantae</taxon>
        <taxon>Streptophyta</taxon>
        <taxon>Embryophyta</taxon>
        <taxon>Tracheophyta</taxon>
        <taxon>Spermatophyta</taxon>
        <taxon>Magnoliopsida</taxon>
        <taxon>eudicotyledons</taxon>
        <taxon>Gunneridae</taxon>
        <taxon>Pentapetalae</taxon>
        <taxon>asterids</taxon>
        <taxon>lamiids</taxon>
        <taxon>Solanales</taxon>
        <taxon>Convolvulaceae</taxon>
        <taxon>Cuscuteae</taxon>
        <taxon>Cuscuta</taxon>
        <taxon>Cuscuta subgen. Grammica</taxon>
        <taxon>Cuscuta sect. Cleistogrammica</taxon>
    </lineage>
</organism>
<evidence type="ECO:0000256" key="1">
    <source>
        <dbReference type="SAM" id="MobiDB-lite"/>
    </source>
</evidence>
<dbReference type="Pfam" id="PF06910">
    <property type="entry name" value="MEA1"/>
    <property type="match status" value="1"/>
</dbReference>
<gene>
    <name evidence="2" type="ORF">CCAM_LOCUS42462</name>
</gene>
<dbReference type="AlphaFoldDB" id="A0A484NJY8"/>
<evidence type="ECO:0000313" key="3">
    <source>
        <dbReference type="Proteomes" id="UP000595140"/>
    </source>
</evidence>
<dbReference type="PANTHER" id="PTHR37175">
    <property type="entry name" value="BNAA08G28800D PROTEIN"/>
    <property type="match status" value="1"/>
</dbReference>
<dbReference type="Proteomes" id="UP000595140">
    <property type="component" value="Unassembled WGS sequence"/>
</dbReference>
<feature type="region of interest" description="Disordered" evidence="1">
    <location>
        <begin position="1"/>
        <end position="69"/>
    </location>
</feature>
<reference evidence="2 3" key="1">
    <citation type="submission" date="2018-04" db="EMBL/GenBank/DDBJ databases">
        <authorList>
            <person name="Vogel A."/>
        </authorList>
    </citation>
    <scope>NUCLEOTIDE SEQUENCE [LARGE SCALE GENOMIC DNA]</scope>
</reference>
<feature type="compositionally biased region" description="Polar residues" evidence="1">
    <location>
        <begin position="57"/>
        <end position="66"/>
    </location>
</feature>
<proteinExistence type="predicted"/>
<keyword evidence="3" id="KW-1185">Reference proteome</keyword>
<dbReference type="PANTHER" id="PTHR37175:SF1">
    <property type="entry name" value="CONSTANS-LIKE PROTEIN-RELATED"/>
    <property type="match status" value="1"/>
</dbReference>